<feature type="transmembrane region" description="Helical" evidence="1">
    <location>
        <begin position="113"/>
        <end position="137"/>
    </location>
</feature>
<evidence type="ECO:0000256" key="1">
    <source>
        <dbReference type="SAM" id="Phobius"/>
    </source>
</evidence>
<feature type="transmembrane region" description="Helical" evidence="1">
    <location>
        <begin position="84"/>
        <end position="107"/>
    </location>
</feature>
<feature type="transmembrane region" description="Helical" evidence="1">
    <location>
        <begin position="215"/>
        <end position="232"/>
    </location>
</feature>
<dbReference type="GO" id="GO:0051301">
    <property type="term" value="P:cell division"/>
    <property type="evidence" value="ECO:0007669"/>
    <property type="project" value="UniProtKB-KW"/>
</dbReference>
<keyword evidence="1" id="KW-0472">Membrane</keyword>
<sequence>MPALAALALPVLAGLAWLWTAGAPGRYLATNAVALAVGALWTAFGRGPKAARAIWLLAAALVVLLAMPRITGPEINGVARWLPLGPLVLHTGAFAIPALAVLAARAPNECAPILLAALFGTFVQPDAASGFALTIAAVGIHHVSRDWKVGLVAIVTFASSLVMAAGPPLAPQPFVEHVLTDAALRSVWIAFGLAASFAAAFLLVIFAVPLPRVERFALGGALFGFGTMALMSSYPAPLIGYGASSILGFAFALGLRTREGS</sequence>
<dbReference type="AlphaFoldDB" id="A0A7Z0BUM2"/>
<keyword evidence="3" id="KW-1185">Reference proteome</keyword>
<gene>
    <name evidence="2" type="ORF">FHS75_001662</name>
</gene>
<feature type="transmembrane region" description="Helical" evidence="1">
    <location>
        <begin position="187"/>
        <end position="208"/>
    </location>
</feature>
<feature type="transmembrane region" description="Helical" evidence="1">
    <location>
        <begin position="149"/>
        <end position="167"/>
    </location>
</feature>
<reference evidence="2 3" key="1">
    <citation type="submission" date="2020-07" db="EMBL/GenBank/DDBJ databases">
        <title>Genomic Encyclopedia of Type Strains, Phase IV (KMG-IV): sequencing the most valuable type-strain genomes for metagenomic binning, comparative biology and taxonomic classification.</title>
        <authorList>
            <person name="Goeker M."/>
        </authorList>
    </citation>
    <scope>NUCLEOTIDE SEQUENCE [LARGE SCALE GENOMIC DNA]</scope>
    <source>
        <strain evidence="2 3">DSM 29043</strain>
    </source>
</reference>
<keyword evidence="1" id="KW-1133">Transmembrane helix</keyword>
<keyword evidence="1" id="KW-0812">Transmembrane</keyword>
<name>A0A7Z0BUM2_9SPHN</name>
<evidence type="ECO:0000313" key="3">
    <source>
        <dbReference type="Proteomes" id="UP000522081"/>
    </source>
</evidence>
<keyword evidence="2" id="KW-0131">Cell cycle</keyword>
<comment type="caution">
    <text evidence="2">The sequence shown here is derived from an EMBL/GenBank/DDBJ whole genome shotgun (WGS) entry which is preliminary data.</text>
</comment>
<feature type="transmembrane region" description="Helical" evidence="1">
    <location>
        <begin position="238"/>
        <end position="255"/>
    </location>
</feature>
<dbReference type="EMBL" id="JACBZF010000002">
    <property type="protein sequence ID" value="NYH95343.1"/>
    <property type="molecule type" value="Genomic_DNA"/>
</dbReference>
<proteinExistence type="predicted"/>
<feature type="transmembrane region" description="Helical" evidence="1">
    <location>
        <begin position="52"/>
        <end position="72"/>
    </location>
</feature>
<dbReference type="RefSeq" id="WP_179407201.1">
    <property type="nucleotide sequence ID" value="NZ_BMGF01000002.1"/>
</dbReference>
<organism evidence="2 3">
    <name type="scientific">Novosphingobium marinum</name>
    <dbReference type="NCBI Taxonomy" id="1514948"/>
    <lineage>
        <taxon>Bacteria</taxon>
        <taxon>Pseudomonadati</taxon>
        <taxon>Pseudomonadota</taxon>
        <taxon>Alphaproteobacteria</taxon>
        <taxon>Sphingomonadales</taxon>
        <taxon>Sphingomonadaceae</taxon>
        <taxon>Novosphingobium</taxon>
    </lineage>
</organism>
<keyword evidence="2" id="KW-0132">Cell division</keyword>
<protein>
    <submittedName>
        <fullName evidence="2">Cell division protein FtsW (Lipid II flippase)</fullName>
    </submittedName>
</protein>
<dbReference type="Proteomes" id="UP000522081">
    <property type="component" value="Unassembled WGS sequence"/>
</dbReference>
<evidence type="ECO:0000313" key="2">
    <source>
        <dbReference type="EMBL" id="NYH95343.1"/>
    </source>
</evidence>
<accession>A0A7Z0BUM2</accession>